<feature type="compositionally biased region" description="Polar residues" evidence="1">
    <location>
        <begin position="122"/>
        <end position="132"/>
    </location>
</feature>
<accession>A0A7W7SA71</accession>
<dbReference type="AlphaFoldDB" id="A0A7W7SA71"/>
<feature type="compositionally biased region" description="Pro residues" evidence="1">
    <location>
        <begin position="305"/>
        <end position="314"/>
    </location>
</feature>
<feature type="compositionally biased region" description="Pro residues" evidence="1">
    <location>
        <begin position="189"/>
        <end position="208"/>
    </location>
</feature>
<evidence type="ECO:0000313" key="3">
    <source>
        <dbReference type="Proteomes" id="UP000573327"/>
    </source>
</evidence>
<evidence type="ECO:0000313" key="2">
    <source>
        <dbReference type="EMBL" id="MBB4946327.1"/>
    </source>
</evidence>
<sequence>MTAGSLSSTLPAARAVSCPDGEEGGELTLREESGTVRFAEPDERQARHGRPKPVGARFRLPGFRFSGAAMAMSTVVGISVATTWLVSQQQNVGRPPGVTNVGASPPAPSPDAVPQPVASGSPVPSATATTPDTHSRTTPPPARPVTAGPTPSRSPAPTSSAAGADASPTVSPSPSGSGSAAPSTTPVLGPTPPPLAAAPPPGGSPTPRPLEVLTGRAERRPLGLTGTRHTLELTVTAPVTALQVEFRLDRPAALPGTLPWSNLPGTVVTVLQERGTVIYRFTLAAGLDVEPGAYVFAVHGTTSPTDPPVSPTPLAPRQGRSPEETWTASAFGLLDEPRAVAVRGAFD</sequence>
<proteinExistence type="predicted"/>
<gene>
    <name evidence="2" type="ORF">F4556_001862</name>
</gene>
<feature type="region of interest" description="Disordered" evidence="1">
    <location>
        <begin position="302"/>
        <end position="321"/>
    </location>
</feature>
<comment type="caution">
    <text evidence="2">The sequence shown here is derived from an EMBL/GenBank/DDBJ whole genome shotgun (WGS) entry which is preliminary data.</text>
</comment>
<dbReference type="RefSeq" id="WP_184913292.1">
    <property type="nucleotide sequence ID" value="NZ_JACHJR010000001.1"/>
</dbReference>
<name>A0A7W7SA71_9ACTN</name>
<protein>
    <submittedName>
        <fullName evidence="2">Uncharacterized protein</fullName>
    </submittedName>
</protein>
<feature type="compositionally biased region" description="Polar residues" evidence="1">
    <location>
        <begin position="1"/>
        <end position="10"/>
    </location>
</feature>
<feature type="compositionally biased region" description="Low complexity" evidence="1">
    <location>
        <begin position="144"/>
        <end position="188"/>
    </location>
</feature>
<reference evidence="2 3" key="1">
    <citation type="submission" date="2020-08" db="EMBL/GenBank/DDBJ databases">
        <title>Sequencing the genomes of 1000 actinobacteria strains.</title>
        <authorList>
            <person name="Klenk H.-P."/>
        </authorList>
    </citation>
    <scope>NUCLEOTIDE SEQUENCE [LARGE SCALE GENOMIC DNA]</scope>
    <source>
        <strain evidence="2 3">DSM 44786</strain>
    </source>
</reference>
<evidence type="ECO:0000256" key="1">
    <source>
        <dbReference type="SAM" id="MobiDB-lite"/>
    </source>
</evidence>
<keyword evidence="3" id="KW-1185">Reference proteome</keyword>
<feature type="region of interest" description="Disordered" evidence="1">
    <location>
        <begin position="1"/>
        <end position="26"/>
    </location>
</feature>
<organism evidence="2 3">
    <name type="scientific">Kitasatospora gansuensis</name>
    <dbReference type="NCBI Taxonomy" id="258050"/>
    <lineage>
        <taxon>Bacteria</taxon>
        <taxon>Bacillati</taxon>
        <taxon>Actinomycetota</taxon>
        <taxon>Actinomycetes</taxon>
        <taxon>Kitasatosporales</taxon>
        <taxon>Streptomycetaceae</taxon>
        <taxon>Kitasatospora</taxon>
    </lineage>
</organism>
<feature type="region of interest" description="Disordered" evidence="1">
    <location>
        <begin position="95"/>
        <end position="211"/>
    </location>
</feature>
<dbReference type="Proteomes" id="UP000573327">
    <property type="component" value="Unassembled WGS sequence"/>
</dbReference>
<dbReference type="EMBL" id="JACHJR010000001">
    <property type="protein sequence ID" value="MBB4946327.1"/>
    <property type="molecule type" value="Genomic_DNA"/>
</dbReference>